<dbReference type="Proteomes" id="UP000805193">
    <property type="component" value="Unassembled WGS sequence"/>
</dbReference>
<evidence type="ECO:0000313" key="1">
    <source>
        <dbReference type="EMBL" id="KAG0410794.1"/>
    </source>
</evidence>
<gene>
    <name evidence="1" type="ORF">HPB47_012092</name>
</gene>
<comment type="caution">
    <text evidence="1">The sequence shown here is derived from an EMBL/GenBank/DDBJ whole genome shotgun (WGS) entry which is preliminary data.</text>
</comment>
<name>A0AC60NUH9_IXOPE</name>
<evidence type="ECO:0000313" key="2">
    <source>
        <dbReference type="Proteomes" id="UP000805193"/>
    </source>
</evidence>
<keyword evidence="2" id="KW-1185">Reference proteome</keyword>
<feature type="non-terminal residue" evidence="1">
    <location>
        <position position="1"/>
    </location>
</feature>
<protein>
    <submittedName>
        <fullName evidence="1">Uncharacterized protein</fullName>
    </submittedName>
</protein>
<proteinExistence type="predicted"/>
<dbReference type="EMBL" id="JABSTQ010011488">
    <property type="protein sequence ID" value="KAG0410794.1"/>
    <property type="molecule type" value="Genomic_DNA"/>
</dbReference>
<organism evidence="1 2">
    <name type="scientific">Ixodes persulcatus</name>
    <name type="common">Taiga tick</name>
    <dbReference type="NCBI Taxonomy" id="34615"/>
    <lineage>
        <taxon>Eukaryota</taxon>
        <taxon>Metazoa</taxon>
        <taxon>Ecdysozoa</taxon>
        <taxon>Arthropoda</taxon>
        <taxon>Chelicerata</taxon>
        <taxon>Arachnida</taxon>
        <taxon>Acari</taxon>
        <taxon>Parasitiformes</taxon>
        <taxon>Ixodida</taxon>
        <taxon>Ixodoidea</taxon>
        <taxon>Ixodidae</taxon>
        <taxon>Ixodinae</taxon>
        <taxon>Ixodes</taxon>
    </lineage>
</organism>
<sequence length="421" mass="46740">EEFQCLRDKVADARGQPLRMRPLLLPAVANTIAALVLGSRYASSDPRLAQLEQHLETFVRIFFSVPPRTRRDKLTEVKMHLADTLHGSVVDLLIAGSSTVAATILYILLHCAANPDAVQARIHEEIDAVVGSCRSPKWEDHNGMPYTMAVIWEMYRWKTVSTLNLPREVAEDVVLNGYLIPKGTIVVANNWATHNDPRYWKNPEQFDPSRFLTPDESQLLPSPEYLMPFSIVEEAHNDGAFCAVTFATHAVRTLNHTGFEAQVAPQCGSPRKLRRRMCPGKALATVEIFLGVTTLLQKFLVVAEGAVSAALTIFDQSRRTECDHLAVECTTTSKLAMVLSSAVEYGFAAPTRFLTGVVRSTPVLFTSQEAETCEECLAKDYARRTCPVETRVSARGQKREVKEDDVGPGERSVRSTIANEE</sequence>
<accession>A0AC60NUH9</accession>
<reference evidence="1 2" key="1">
    <citation type="journal article" date="2020" name="Cell">
        <title>Large-Scale Comparative Analyses of Tick Genomes Elucidate Their Genetic Diversity and Vector Capacities.</title>
        <authorList>
            <consortium name="Tick Genome and Microbiome Consortium (TIGMIC)"/>
            <person name="Jia N."/>
            <person name="Wang J."/>
            <person name="Shi W."/>
            <person name="Du L."/>
            <person name="Sun Y."/>
            <person name="Zhan W."/>
            <person name="Jiang J.F."/>
            <person name="Wang Q."/>
            <person name="Zhang B."/>
            <person name="Ji P."/>
            <person name="Bell-Sakyi L."/>
            <person name="Cui X.M."/>
            <person name="Yuan T.T."/>
            <person name="Jiang B.G."/>
            <person name="Yang W.F."/>
            <person name="Lam T.T."/>
            <person name="Chang Q.C."/>
            <person name="Ding S.J."/>
            <person name="Wang X.J."/>
            <person name="Zhu J.G."/>
            <person name="Ruan X.D."/>
            <person name="Zhao L."/>
            <person name="Wei J.T."/>
            <person name="Ye R.Z."/>
            <person name="Que T.C."/>
            <person name="Du C.H."/>
            <person name="Zhou Y.H."/>
            <person name="Cheng J.X."/>
            <person name="Dai P.F."/>
            <person name="Guo W.B."/>
            <person name="Han X.H."/>
            <person name="Huang E.J."/>
            <person name="Li L.F."/>
            <person name="Wei W."/>
            <person name="Gao Y.C."/>
            <person name="Liu J.Z."/>
            <person name="Shao H.Z."/>
            <person name="Wang X."/>
            <person name="Wang C.C."/>
            <person name="Yang T.C."/>
            <person name="Huo Q.B."/>
            <person name="Li W."/>
            <person name="Chen H.Y."/>
            <person name="Chen S.E."/>
            <person name="Zhou L.G."/>
            <person name="Ni X.B."/>
            <person name="Tian J.H."/>
            <person name="Sheng Y."/>
            <person name="Liu T."/>
            <person name="Pan Y.S."/>
            <person name="Xia L.Y."/>
            <person name="Li J."/>
            <person name="Zhao F."/>
            <person name="Cao W.C."/>
        </authorList>
    </citation>
    <scope>NUCLEOTIDE SEQUENCE [LARGE SCALE GENOMIC DNA]</scope>
    <source>
        <strain evidence="1">Iper-2018</strain>
    </source>
</reference>